<protein>
    <submittedName>
        <fullName evidence="2">Sarcosine oxidase</fullName>
    </submittedName>
</protein>
<dbReference type="SUPFAM" id="SSF103025">
    <property type="entry name" value="Folate-binding domain"/>
    <property type="match status" value="1"/>
</dbReference>
<dbReference type="InterPro" id="IPR027266">
    <property type="entry name" value="TrmE/GcvT-like"/>
</dbReference>
<dbReference type="Gene3D" id="3.30.1360.120">
    <property type="entry name" value="Probable tRNA modification gtpase trme, domain 1"/>
    <property type="match status" value="1"/>
</dbReference>
<dbReference type="AlphaFoldDB" id="A0ABD7FA31"/>
<sequence length="220" mass="24207">MKNLYQAERSPIQNVAGHYQSFGAGKLFLAGGLDDRGAVQKCALVDLTNLPRVGFRGIDTAEFLLDHGFELPQTPNTLITQQDGSYVARLSATEYLLLGGLDDFGKKIIDLEKNWVMDDRLNYLLPRQDSHACLQLTGPSIALIMAKLCAVDLSEEAFLRGQVAQTSVARINAIVMNVSDDVAAKFNILCDRTMSLYLWEVLVDAIQEFNGQVVGIEALI</sequence>
<dbReference type="RefSeq" id="WP_005006287.1">
    <property type="nucleotide sequence ID" value="NZ_CP079899.1"/>
</dbReference>
<keyword evidence="2" id="KW-0614">Plasmid</keyword>
<keyword evidence="3" id="KW-1185">Reference proteome</keyword>
<name>A0ABD7FA31_9GAMM</name>
<dbReference type="InterPro" id="IPR006222">
    <property type="entry name" value="GCVT_N"/>
</dbReference>
<dbReference type="Proteomes" id="UP000827069">
    <property type="component" value="Plasmid unnamed"/>
</dbReference>
<dbReference type="Pfam" id="PF01571">
    <property type="entry name" value="GCV_T"/>
    <property type="match status" value="1"/>
</dbReference>
<proteinExistence type="predicted"/>
<evidence type="ECO:0000313" key="3">
    <source>
        <dbReference type="Proteomes" id="UP000827069"/>
    </source>
</evidence>
<accession>A0ABD7FA31</accession>
<organism evidence="2 3">
    <name type="scientific">Acinetobacter septicus</name>
    <dbReference type="NCBI Taxonomy" id="465797"/>
    <lineage>
        <taxon>Bacteria</taxon>
        <taxon>Pseudomonadati</taxon>
        <taxon>Pseudomonadota</taxon>
        <taxon>Gammaproteobacteria</taxon>
        <taxon>Moraxellales</taxon>
        <taxon>Moraxellaceae</taxon>
        <taxon>Acinetobacter</taxon>
    </lineage>
</organism>
<dbReference type="EMBL" id="CP079899">
    <property type="protein sequence ID" value="QXZ25037.1"/>
    <property type="molecule type" value="Genomic_DNA"/>
</dbReference>
<reference evidence="2 3" key="1">
    <citation type="submission" date="2021-07" db="EMBL/GenBank/DDBJ databases">
        <title>FDA dAtabase for Regulatory Grade micrObial Sequences (FDA-ARGOS): Supporting development and validation of Infectious Disease Dx tests.</title>
        <authorList>
            <person name="Sproer C."/>
            <person name="Gronow S."/>
            <person name="Severitt S."/>
            <person name="Schroder I."/>
            <person name="Tallon L."/>
            <person name="Sadzewicz L."/>
            <person name="Zhao X."/>
            <person name="Boylan J."/>
            <person name="Ott S."/>
            <person name="Bowen H."/>
            <person name="Vavikolanu K."/>
            <person name="Mehta A."/>
            <person name="Aluvathingal J."/>
            <person name="Nadendla S."/>
            <person name="Lowell S."/>
            <person name="Myers T."/>
            <person name="Yan Y."/>
        </authorList>
    </citation>
    <scope>NUCLEOTIDE SEQUENCE [LARGE SCALE GENOMIC DNA]</scope>
    <source>
        <strain evidence="2 3">FDAARGOS_1401</strain>
        <plasmid evidence="2 3">unnamed</plasmid>
    </source>
</reference>
<evidence type="ECO:0000313" key="2">
    <source>
        <dbReference type="EMBL" id="QXZ25037.1"/>
    </source>
</evidence>
<geneLocation type="plasmid" evidence="2 3">
    <name>unnamed</name>
</geneLocation>
<feature type="domain" description="GCVT N-terminal" evidence="1">
    <location>
        <begin position="42"/>
        <end position="219"/>
    </location>
</feature>
<gene>
    <name evidence="2" type="ORF">I6L31_18075</name>
</gene>
<evidence type="ECO:0000259" key="1">
    <source>
        <dbReference type="Pfam" id="PF01571"/>
    </source>
</evidence>